<keyword evidence="2" id="KW-1185">Reference proteome</keyword>
<protein>
    <submittedName>
        <fullName evidence="1">Uncharacterized protein</fullName>
    </submittedName>
</protein>
<accession>A0AAN9LJE7</accession>
<name>A0AAN9LJE7_CANGL</name>
<gene>
    <name evidence="1" type="ORF">VNO77_17277</name>
</gene>
<reference evidence="1 2" key="1">
    <citation type="submission" date="2024-01" db="EMBL/GenBank/DDBJ databases">
        <title>The genomes of 5 underutilized Papilionoideae crops provide insights into root nodulation and disease resistanc.</title>
        <authorList>
            <person name="Jiang F."/>
        </authorList>
    </citation>
    <scope>NUCLEOTIDE SEQUENCE [LARGE SCALE GENOMIC DNA]</scope>
    <source>
        <strain evidence="1">LVBAO_FW01</strain>
        <tissue evidence="1">Leaves</tissue>
    </source>
</reference>
<dbReference type="EMBL" id="JAYMYQ010000004">
    <property type="protein sequence ID" value="KAK7336731.1"/>
    <property type="molecule type" value="Genomic_DNA"/>
</dbReference>
<dbReference type="AlphaFoldDB" id="A0AAN9LJE7"/>
<dbReference type="Proteomes" id="UP001367508">
    <property type="component" value="Unassembled WGS sequence"/>
</dbReference>
<proteinExistence type="predicted"/>
<comment type="caution">
    <text evidence="1">The sequence shown here is derived from an EMBL/GenBank/DDBJ whole genome shotgun (WGS) entry which is preliminary data.</text>
</comment>
<sequence length="74" mass="8292">MYLEQRPHVRSFEALIDEKTVVVVGICGELDVVAHCCRNGTCPTVHLRYLSDTYDSVSLSTNPFENDFSSTSTH</sequence>
<evidence type="ECO:0000313" key="2">
    <source>
        <dbReference type="Proteomes" id="UP001367508"/>
    </source>
</evidence>
<organism evidence="1 2">
    <name type="scientific">Canavalia gladiata</name>
    <name type="common">Sword bean</name>
    <name type="synonym">Dolichos gladiatus</name>
    <dbReference type="NCBI Taxonomy" id="3824"/>
    <lineage>
        <taxon>Eukaryota</taxon>
        <taxon>Viridiplantae</taxon>
        <taxon>Streptophyta</taxon>
        <taxon>Embryophyta</taxon>
        <taxon>Tracheophyta</taxon>
        <taxon>Spermatophyta</taxon>
        <taxon>Magnoliopsida</taxon>
        <taxon>eudicotyledons</taxon>
        <taxon>Gunneridae</taxon>
        <taxon>Pentapetalae</taxon>
        <taxon>rosids</taxon>
        <taxon>fabids</taxon>
        <taxon>Fabales</taxon>
        <taxon>Fabaceae</taxon>
        <taxon>Papilionoideae</taxon>
        <taxon>50 kb inversion clade</taxon>
        <taxon>NPAAA clade</taxon>
        <taxon>indigoferoid/millettioid clade</taxon>
        <taxon>Phaseoleae</taxon>
        <taxon>Canavalia</taxon>
    </lineage>
</organism>
<evidence type="ECO:0000313" key="1">
    <source>
        <dbReference type="EMBL" id="KAK7336731.1"/>
    </source>
</evidence>